<evidence type="ECO:0000313" key="12">
    <source>
        <dbReference type="Proteomes" id="UP001165289"/>
    </source>
</evidence>
<keyword evidence="2" id="KW-0963">Cytoplasm</keyword>
<dbReference type="GO" id="GO:0005737">
    <property type="term" value="C:cytoplasm"/>
    <property type="evidence" value="ECO:0007669"/>
    <property type="project" value="UniProtKB-SubCell"/>
</dbReference>
<gene>
    <name evidence="11" type="ORF">LOD99_7342</name>
</gene>
<evidence type="ECO:0000256" key="7">
    <source>
        <dbReference type="PROSITE-ProRule" id="PRU00207"/>
    </source>
</evidence>
<dbReference type="PANTHER" id="PTHR10131">
    <property type="entry name" value="TNF RECEPTOR ASSOCIATED FACTOR"/>
    <property type="match status" value="1"/>
</dbReference>
<dbReference type="Pfam" id="PF21355">
    <property type="entry name" value="TRAF-mep_MATH"/>
    <property type="match status" value="1"/>
</dbReference>
<dbReference type="Pfam" id="PF02176">
    <property type="entry name" value="zf-TRAF"/>
    <property type="match status" value="2"/>
</dbReference>
<keyword evidence="11" id="KW-0675">Receptor</keyword>
<accession>A0AAV7JUD7</accession>
<dbReference type="InterPro" id="IPR013083">
    <property type="entry name" value="Znf_RING/FYVE/PHD"/>
</dbReference>
<dbReference type="InterPro" id="IPR012227">
    <property type="entry name" value="TNF_rcpt-assoc_TRAF_met"/>
</dbReference>
<organism evidence="11 12">
    <name type="scientific">Oopsacas minuta</name>
    <dbReference type="NCBI Taxonomy" id="111878"/>
    <lineage>
        <taxon>Eukaryota</taxon>
        <taxon>Metazoa</taxon>
        <taxon>Porifera</taxon>
        <taxon>Hexactinellida</taxon>
        <taxon>Hexasterophora</taxon>
        <taxon>Lyssacinosida</taxon>
        <taxon>Leucopsacidae</taxon>
        <taxon>Oopsacas</taxon>
    </lineage>
</organism>
<keyword evidence="6 7" id="KW-0862">Zinc</keyword>
<evidence type="ECO:0000256" key="6">
    <source>
        <dbReference type="ARBA" id="ARBA00022833"/>
    </source>
</evidence>
<dbReference type="GO" id="GO:0043122">
    <property type="term" value="P:regulation of canonical NF-kappaB signal transduction"/>
    <property type="evidence" value="ECO:0007669"/>
    <property type="project" value="TreeGrafter"/>
</dbReference>
<keyword evidence="12" id="KW-1185">Reference proteome</keyword>
<feature type="zinc finger region" description="TRAF-type" evidence="7">
    <location>
        <begin position="187"/>
        <end position="230"/>
    </location>
</feature>
<protein>
    <submittedName>
        <fullName evidence="11">TNF receptor-associated factor 5</fullName>
    </submittedName>
</protein>
<evidence type="ECO:0000256" key="8">
    <source>
        <dbReference type="SAM" id="MobiDB-lite"/>
    </source>
</evidence>
<evidence type="ECO:0000256" key="1">
    <source>
        <dbReference type="ARBA" id="ARBA00004496"/>
    </source>
</evidence>
<proteinExistence type="predicted"/>
<dbReference type="PANTHER" id="PTHR10131:SF94">
    <property type="entry name" value="TNF RECEPTOR-ASSOCIATED FACTOR 4"/>
    <property type="match status" value="1"/>
</dbReference>
<feature type="domain" description="TRAF-type" evidence="10">
    <location>
        <begin position="242"/>
        <end position="305"/>
    </location>
</feature>
<dbReference type="GO" id="GO:0042981">
    <property type="term" value="P:regulation of apoptotic process"/>
    <property type="evidence" value="ECO:0007669"/>
    <property type="project" value="InterPro"/>
</dbReference>
<dbReference type="Gene3D" id="2.60.210.10">
    <property type="entry name" value="Apoptosis, Tumor Necrosis Factor Receptor Associated Protein 2, Chain A"/>
    <property type="match status" value="1"/>
</dbReference>
<reference evidence="11 12" key="1">
    <citation type="journal article" date="2023" name="BMC Biol.">
        <title>The compact genome of the sponge Oopsacas minuta (Hexactinellida) is lacking key metazoan core genes.</title>
        <authorList>
            <person name="Santini S."/>
            <person name="Schenkelaars Q."/>
            <person name="Jourda C."/>
            <person name="Duchesne M."/>
            <person name="Belahbib H."/>
            <person name="Rocher C."/>
            <person name="Selva M."/>
            <person name="Riesgo A."/>
            <person name="Vervoort M."/>
            <person name="Leys S.P."/>
            <person name="Kodjabachian L."/>
            <person name="Le Bivic A."/>
            <person name="Borchiellini C."/>
            <person name="Claverie J.M."/>
            <person name="Renard E."/>
        </authorList>
    </citation>
    <scope>NUCLEOTIDE SEQUENCE [LARGE SCALE GENOMIC DNA]</scope>
    <source>
        <strain evidence="11">SPO-2</strain>
    </source>
</reference>
<keyword evidence="4" id="KW-0677">Repeat</keyword>
<dbReference type="InterPro" id="IPR008974">
    <property type="entry name" value="TRAF-like"/>
</dbReference>
<dbReference type="AlphaFoldDB" id="A0AAV7JUD7"/>
<dbReference type="GO" id="GO:0008270">
    <property type="term" value="F:zinc ion binding"/>
    <property type="evidence" value="ECO:0007669"/>
    <property type="project" value="UniProtKB-KW"/>
</dbReference>
<dbReference type="PROSITE" id="PS50144">
    <property type="entry name" value="MATH"/>
    <property type="match status" value="1"/>
</dbReference>
<evidence type="ECO:0000256" key="5">
    <source>
        <dbReference type="ARBA" id="ARBA00022771"/>
    </source>
</evidence>
<evidence type="ECO:0000256" key="4">
    <source>
        <dbReference type="ARBA" id="ARBA00022737"/>
    </source>
</evidence>
<dbReference type="PROSITE" id="PS50145">
    <property type="entry name" value="ZF_TRAF"/>
    <property type="match status" value="2"/>
</dbReference>
<feature type="region of interest" description="Disordered" evidence="8">
    <location>
        <begin position="1"/>
        <end position="41"/>
    </location>
</feature>
<feature type="zinc finger region" description="TRAF-type" evidence="7">
    <location>
        <begin position="242"/>
        <end position="305"/>
    </location>
</feature>
<dbReference type="InterPro" id="IPR001293">
    <property type="entry name" value="Znf_TRAF"/>
</dbReference>
<feature type="domain" description="TRAF-type" evidence="10">
    <location>
        <begin position="187"/>
        <end position="230"/>
    </location>
</feature>
<dbReference type="EMBL" id="JAKMXF010000299">
    <property type="protein sequence ID" value="KAI6652328.1"/>
    <property type="molecule type" value="Genomic_DNA"/>
</dbReference>
<evidence type="ECO:0000256" key="3">
    <source>
        <dbReference type="ARBA" id="ARBA00022723"/>
    </source>
</evidence>
<dbReference type="PIRSF" id="PIRSF015614">
    <property type="entry name" value="TRAF"/>
    <property type="match status" value="1"/>
</dbReference>
<comment type="caution">
    <text evidence="11">The sequence shown here is derived from an EMBL/GenBank/DDBJ whole genome shotgun (WGS) entry which is preliminary data.</text>
</comment>
<evidence type="ECO:0000259" key="10">
    <source>
        <dbReference type="PROSITE" id="PS50145"/>
    </source>
</evidence>
<dbReference type="Proteomes" id="UP001165289">
    <property type="component" value="Unassembled WGS sequence"/>
</dbReference>
<evidence type="ECO:0000256" key="2">
    <source>
        <dbReference type="ARBA" id="ARBA00022490"/>
    </source>
</evidence>
<evidence type="ECO:0000313" key="11">
    <source>
        <dbReference type="EMBL" id="KAI6652328.1"/>
    </source>
</evidence>
<evidence type="ECO:0000259" key="9">
    <source>
        <dbReference type="PROSITE" id="PS50144"/>
    </source>
</evidence>
<keyword evidence="3 7" id="KW-0479">Metal-binding</keyword>
<name>A0AAV7JUD7_9METZ</name>
<dbReference type="SMART" id="SM00061">
    <property type="entry name" value="MATH"/>
    <property type="match status" value="1"/>
</dbReference>
<feature type="region of interest" description="Disordered" evidence="8">
    <location>
        <begin position="398"/>
        <end position="422"/>
    </location>
</feature>
<dbReference type="InterPro" id="IPR049342">
    <property type="entry name" value="TRAF1-6_MATH_dom"/>
</dbReference>
<feature type="compositionally biased region" description="Polar residues" evidence="8">
    <location>
        <begin position="28"/>
        <end position="40"/>
    </location>
</feature>
<dbReference type="Gene3D" id="3.30.40.10">
    <property type="entry name" value="Zinc/RING finger domain, C3HC4 (zinc finger)"/>
    <property type="match status" value="3"/>
</dbReference>
<sequence length="614" mass="69267">MASPTQENFPQSPLSTSPPTPTAPTSPQRYISGSTSTSPCRSLPEDMLDAMLYVRSPHSQHWGGYKLDLMRDPVSDDMICALCKGVAKESVQTIHCGAVCCKSCMEQAFAKVNRRRKKMSNPGFSHGAIEQIKIDCPKEGCSVRLPADGQFPDTRHQNQVSKLQVSCPLLHSRSCPWIGSLADLVSTHITECELIRIPCPVGCGLNELRGQIEWHLKERCGKRLVVCEYCAQHIESRLLNEHHASTGCSEYPIPCPNRCMIGDRRNILPRSQVADHLANVCPLATQQCPYINHGCLELPYREALQDHIDNSVPVHLDLVVKHCEPKIVECERNQADQAVAIEWIKKKLFDTSKSMNDSLMELDTKLDGKLEGFEKRLLEICNVVVKLQDKLTINNVGTPSSISPGEGDKFNSSTTKDKKNQTKQEEVEYLHEELQKANEENKRLKTFLGNYSKRVSQIEELNVWGNYTWVIKCVSEKFKLKQFIYSNPFYTSPSGYRVCVSVALNGFGPGEDTHIGLGLFMMRGKNDPYLSWPFAGSRKYILLNYIPGGKHYHWQNSDSGDKAFQRPMEERGETGHGCPQFISHEELLHETEEVQYLKDDTLIIRIIVKSNDTV</sequence>
<keyword evidence="5 7" id="KW-0863">Zinc-finger</keyword>
<comment type="subcellular location">
    <subcellularLocation>
        <location evidence="1">Cytoplasm</location>
    </subcellularLocation>
</comment>
<dbReference type="InterPro" id="IPR002083">
    <property type="entry name" value="MATH/TRAF_dom"/>
</dbReference>
<dbReference type="GO" id="GO:0007165">
    <property type="term" value="P:signal transduction"/>
    <property type="evidence" value="ECO:0007669"/>
    <property type="project" value="InterPro"/>
</dbReference>
<feature type="domain" description="MATH" evidence="9">
    <location>
        <begin position="464"/>
        <end position="608"/>
    </location>
</feature>
<dbReference type="SUPFAM" id="SSF49599">
    <property type="entry name" value="TRAF domain-like"/>
    <property type="match status" value="2"/>
</dbReference>